<dbReference type="PANTHER" id="PTHR22084:SF1">
    <property type="entry name" value="BZIP DOMAIN-CONTAINING PROTEIN-RELATED"/>
    <property type="match status" value="1"/>
</dbReference>
<feature type="compositionally biased region" description="Basic and acidic residues" evidence="1">
    <location>
        <begin position="1"/>
        <end position="12"/>
    </location>
</feature>
<dbReference type="EMBL" id="UYYB01018408">
    <property type="protein sequence ID" value="VDM70990.1"/>
    <property type="molecule type" value="Genomic_DNA"/>
</dbReference>
<feature type="region of interest" description="Disordered" evidence="1">
    <location>
        <begin position="43"/>
        <end position="65"/>
    </location>
</feature>
<protein>
    <submittedName>
        <fullName evidence="2">Uncharacterized protein</fullName>
    </submittedName>
</protein>
<organism evidence="2 3">
    <name type="scientific">Strongylus vulgaris</name>
    <name type="common">Blood worm</name>
    <dbReference type="NCBI Taxonomy" id="40348"/>
    <lineage>
        <taxon>Eukaryota</taxon>
        <taxon>Metazoa</taxon>
        <taxon>Ecdysozoa</taxon>
        <taxon>Nematoda</taxon>
        <taxon>Chromadorea</taxon>
        <taxon>Rhabditida</taxon>
        <taxon>Rhabditina</taxon>
        <taxon>Rhabditomorpha</taxon>
        <taxon>Strongyloidea</taxon>
        <taxon>Strongylidae</taxon>
        <taxon>Strongylus</taxon>
    </lineage>
</organism>
<accession>A0A3P7IDI5</accession>
<dbReference type="AlphaFoldDB" id="A0A3P7IDI5"/>
<evidence type="ECO:0000256" key="1">
    <source>
        <dbReference type="SAM" id="MobiDB-lite"/>
    </source>
</evidence>
<feature type="compositionally biased region" description="Low complexity" evidence="1">
    <location>
        <begin position="55"/>
        <end position="65"/>
    </location>
</feature>
<dbReference type="PANTHER" id="PTHR22084">
    <property type="entry name" value="GEX INTERACTING PROTEIN PROTEIN 4"/>
    <property type="match status" value="1"/>
</dbReference>
<reference evidence="2 3" key="1">
    <citation type="submission" date="2018-11" db="EMBL/GenBank/DDBJ databases">
        <authorList>
            <consortium name="Pathogen Informatics"/>
        </authorList>
    </citation>
    <scope>NUCLEOTIDE SEQUENCE [LARGE SCALE GENOMIC DNA]</scope>
</reference>
<name>A0A3P7IDI5_STRVU</name>
<sequence>MIRNARKAEAARARYQKMSPEQRKEYNMRRAQAKKLRAMSRENRGLGNSNCSQVSGEMGDSSGMSSSFEAGNTMSLLDSSEMSSAMEHLNNNSQMSHSADDIFEQMEREVIKRTKQAHMALARQQQQSQTANRFSSSVEQHMIDGDTVLITNDGHIVDDKCFVQPSQLIDEKALHDMLLTGLDANGQPVELRTVDGTLIRGEEQLRAITNGQPFLIHPQPLPISSVDEQGKALTFANAQDQIELAPSSSSMVLEPSNALYASHEIVIDDMVSNSFSFISSSLTKKETKRQI</sequence>
<keyword evidence="3" id="KW-1185">Reference proteome</keyword>
<dbReference type="OrthoDB" id="5874985at2759"/>
<evidence type="ECO:0000313" key="3">
    <source>
        <dbReference type="Proteomes" id="UP000270094"/>
    </source>
</evidence>
<feature type="region of interest" description="Disordered" evidence="1">
    <location>
        <begin position="1"/>
        <end position="26"/>
    </location>
</feature>
<proteinExistence type="predicted"/>
<gene>
    <name evidence="2" type="ORF">SVUK_LOCUS5988</name>
</gene>
<evidence type="ECO:0000313" key="2">
    <source>
        <dbReference type="EMBL" id="VDM70990.1"/>
    </source>
</evidence>
<dbReference type="Proteomes" id="UP000270094">
    <property type="component" value="Unassembled WGS sequence"/>
</dbReference>